<protein>
    <submittedName>
        <fullName evidence="3">DUF4328 domain-containing protein</fullName>
    </submittedName>
</protein>
<gene>
    <name evidence="3" type="ORF">JIN82_12490</name>
</gene>
<dbReference type="Proteomes" id="UP000624703">
    <property type="component" value="Unassembled WGS sequence"/>
</dbReference>
<keyword evidence="1" id="KW-0812">Transmembrane</keyword>
<evidence type="ECO:0000256" key="1">
    <source>
        <dbReference type="SAM" id="Phobius"/>
    </source>
</evidence>
<keyword evidence="4" id="KW-1185">Reference proteome</keyword>
<sequence>MSAETNPYVVTASGLDVNAGTPGVGADSKYGSFRDIKGLGRVLGYLLLACAVASALLGMAYVLYYSVLTTFEVDLNYARAEQVERALGGIAILVLVVYIATFITFGMWTIRAMKNTWALNEAKHGGSDHLMSPVASLAWYFCPIANLWKPLQAVQQMRDVAFGLEKGMKLAPWWWTWIIARFLSRISGKLPLDTIDELMVSSMFDAVTSVIDIACAILAYFVITKMTRRQQQLAAELEASTV</sequence>
<feature type="transmembrane region" description="Helical" evidence="1">
    <location>
        <begin position="86"/>
        <end position="110"/>
    </location>
</feature>
<dbReference type="RefSeq" id="WP_200311984.1">
    <property type="nucleotide sequence ID" value="NZ_JAENIM010000042.1"/>
</dbReference>
<keyword evidence="1" id="KW-0472">Membrane</keyword>
<proteinExistence type="predicted"/>
<dbReference type="EMBL" id="JAENIM010000042">
    <property type="protein sequence ID" value="MBK1791971.1"/>
    <property type="molecule type" value="Genomic_DNA"/>
</dbReference>
<comment type="caution">
    <text evidence="3">The sequence shown here is derived from an EMBL/GenBank/DDBJ whole genome shotgun (WGS) entry which is preliminary data.</text>
</comment>
<evidence type="ECO:0000259" key="2">
    <source>
        <dbReference type="Pfam" id="PF14219"/>
    </source>
</evidence>
<accession>A0A8J7MFS8</accession>
<reference evidence="3" key="1">
    <citation type="submission" date="2021-01" db="EMBL/GenBank/DDBJ databases">
        <title>Modified the classification status of verrucomicrobia.</title>
        <authorList>
            <person name="Feng X."/>
        </authorList>
    </citation>
    <scope>NUCLEOTIDE SEQUENCE</scope>
    <source>
        <strain evidence="3">_KCTC 22039</strain>
    </source>
</reference>
<evidence type="ECO:0000313" key="3">
    <source>
        <dbReference type="EMBL" id="MBK1791971.1"/>
    </source>
</evidence>
<dbReference type="AlphaFoldDB" id="A0A8J7MFS8"/>
<organism evidence="3 4">
    <name type="scientific">Persicirhabdus sediminis</name>
    <dbReference type="NCBI Taxonomy" id="454144"/>
    <lineage>
        <taxon>Bacteria</taxon>
        <taxon>Pseudomonadati</taxon>
        <taxon>Verrucomicrobiota</taxon>
        <taxon>Verrucomicrobiia</taxon>
        <taxon>Verrucomicrobiales</taxon>
        <taxon>Verrucomicrobiaceae</taxon>
        <taxon>Persicirhabdus</taxon>
    </lineage>
</organism>
<dbReference type="InterPro" id="IPR025565">
    <property type="entry name" value="DUF4328"/>
</dbReference>
<evidence type="ECO:0000313" key="4">
    <source>
        <dbReference type="Proteomes" id="UP000624703"/>
    </source>
</evidence>
<name>A0A8J7MFS8_9BACT</name>
<keyword evidence="1" id="KW-1133">Transmembrane helix</keyword>
<feature type="domain" description="DUF4328" evidence="2">
    <location>
        <begin position="74"/>
        <end position="228"/>
    </location>
</feature>
<feature type="transmembrane region" description="Helical" evidence="1">
    <location>
        <begin position="200"/>
        <end position="223"/>
    </location>
</feature>
<feature type="transmembrane region" description="Helical" evidence="1">
    <location>
        <begin position="42"/>
        <end position="65"/>
    </location>
</feature>
<dbReference type="Pfam" id="PF14219">
    <property type="entry name" value="DUF4328"/>
    <property type="match status" value="1"/>
</dbReference>